<name>A0A9W8MB77_9AGAR</name>
<organism evidence="2 3">
    <name type="scientific">Candolleomyces eurysporus</name>
    <dbReference type="NCBI Taxonomy" id="2828524"/>
    <lineage>
        <taxon>Eukaryota</taxon>
        <taxon>Fungi</taxon>
        <taxon>Dikarya</taxon>
        <taxon>Basidiomycota</taxon>
        <taxon>Agaricomycotina</taxon>
        <taxon>Agaricomycetes</taxon>
        <taxon>Agaricomycetidae</taxon>
        <taxon>Agaricales</taxon>
        <taxon>Agaricineae</taxon>
        <taxon>Psathyrellaceae</taxon>
        <taxon>Candolleomyces</taxon>
    </lineage>
</organism>
<feature type="non-terminal residue" evidence="2">
    <location>
        <position position="131"/>
    </location>
</feature>
<evidence type="ECO:0000313" key="3">
    <source>
        <dbReference type="Proteomes" id="UP001140091"/>
    </source>
</evidence>
<keyword evidence="3" id="KW-1185">Reference proteome</keyword>
<proteinExistence type="predicted"/>
<dbReference type="EMBL" id="JANBPK010001341">
    <property type="protein sequence ID" value="KAJ2923422.1"/>
    <property type="molecule type" value="Genomic_DNA"/>
</dbReference>
<feature type="compositionally biased region" description="Acidic residues" evidence="1">
    <location>
        <begin position="56"/>
        <end position="71"/>
    </location>
</feature>
<evidence type="ECO:0000313" key="2">
    <source>
        <dbReference type="EMBL" id="KAJ2923422.1"/>
    </source>
</evidence>
<feature type="region of interest" description="Disordered" evidence="1">
    <location>
        <begin position="23"/>
        <end position="42"/>
    </location>
</feature>
<comment type="caution">
    <text evidence="2">The sequence shown here is derived from an EMBL/GenBank/DDBJ whole genome shotgun (WGS) entry which is preliminary data.</text>
</comment>
<gene>
    <name evidence="2" type="ORF">H1R20_g13672</name>
</gene>
<feature type="region of interest" description="Disordered" evidence="1">
    <location>
        <begin position="48"/>
        <end position="84"/>
    </location>
</feature>
<dbReference type="AlphaFoldDB" id="A0A9W8MB77"/>
<protein>
    <submittedName>
        <fullName evidence="2">Uncharacterized protein</fullName>
    </submittedName>
</protein>
<sequence length="131" mass="14593">MFSLSPCVAVYEPPILALTGHPQDVPCPSPHQSIPATPVDNTIDWIGCKAGKREGEDDENEDKDEDKDEDNESKIEASPKRLQTLSLKNLAHRHSFSSSMYTNPPNRGSLCQPLQAFPMEDNVEGKYNNIR</sequence>
<evidence type="ECO:0000256" key="1">
    <source>
        <dbReference type="SAM" id="MobiDB-lite"/>
    </source>
</evidence>
<reference evidence="2" key="1">
    <citation type="submission" date="2022-06" db="EMBL/GenBank/DDBJ databases">
        <title>Genome Sequence of Candolleomyces eurysporus.</title>
        <authorList>
            <person name="Buettner E."/>
        </authorList>
    </citation>
    <scope>NUCLEOTIDE SEQUENCE</scope>
    <source>
        <strain evidence="2">VTCC 930004</strain>
    </source>
</reference>
<accession>A0A9W8MB77</accession>
<dbReference type="Proteomes" id="UP001140091">
    <property type="component" value="Unassembled WGS sequence"/>
</dbReference>